<keyword evidence="2" id="KW-1185">Reference proteome</keyword>
<organism evidence="1 2">
    <name type="scientific">Leptospira alexanderi serovar Manhao 3 str. L 60</name>
    <dbReference type="NCBI Taxonomy" id="1049759"/>
    <lineage>
        <taxon>Bacteria</taxon>
        <taxon>Pseudomonadati</taxon>
        <taxon>Spirochaetota</taxon>
        <taxon>Spirochaetia</taxon>
        <taxon>Leptospirales</taxon>
        <taxon>Leptospiraceae</taxon>
        <taxon>Leptospira</taxon>
    </lineage>
</organism>
<evidence type="ECO:0000313" key="2">
    <source>
        <dbReference type="Proteomes" id="UP000018747"/>
    </source>
</evidence>
<protein>
    <submittedName>
        <fullName evidence="1">Uncharacterized protein</fullName>
    </submittedName>
</protein>
<accession>V6IF12</accession>
<reference evidence="1" key="1">
    <citation type="submission" date="2013-05" db="EMBL/GenBank/DDBJ databases">
        <authorList>
            <person name="Harkins D.M."/>
            <person name="Durkin A.S."/>
            <person name="Brinkac L.M."/>
            <person name="Haft D.H."/>
            <person name="Selengut J.D."/>
            <person name="Sanka R."/>
            <person name="DePew J."/>
            <person name="Purushe J."/>
            <person name="Hartskeerl R.A."/>
            <person name="Ahmed A."/>
            <person name="van der Linden H."/>
            <person name="Goris M.G.A."/>
            <person name="Vinetz J.M."/>
            <person name="Sutton G.G."/>
            <person name="Nierman W.C."/>
            <person name="Fouts D.E."/>
        </authorList>
    </citation>
    <scope>NUCLEOTIDE SEQUENCE [LARGE SCALE GENOMIC DNA]</scope>
    <source>
        <strain evidence="1">L 60</strain>
    </source>
</reference>
<dbReference type="Proteomes" id="UP000018747">
    <property type="component" value="Unassembled WGS sequence"/>
</dbReference>
<evidence type="ECO:0000313" key="1">
    <source>
        <dbReference type="EMBL" id="EQA63083.1"/>
    </source>
</evidence>
<gene>
    <name evidence="1" type="ORF">LEP1GSC062_3753</name>
</gene>
<name>V6IF12_9LEPT</name>
<dbReference type="EMBL" id="AHMT02000024">
    <property type="protein sequence ID" value="EQA63083.1"/>
    <property type="molecule type" value="Genomic_DNA"/>
</dbReference>
<dbReference type="AlphaFoldDB" id="V6IF12"/>
<proteinExistence type="predicted"/>
<sequence>MIEYIRTKSIWISIVFFSFSSQSDDFYESINSSRSFLNVQTPTILERDFFLYFYHFRVSEFKITLK</sequence>
<comment type="caution">
    <text evidence="1">The sequence shown here is derived from an EMBL/GenBank/DDBJ whole genome shotgun (WGS) entry which is preliminary data.</text>
</comment>